<name>A0ABS6JX61_9BACI</name>
<keyword evidence="2" id="KW-1185">Reference proteome</keyword>
<dbReference type="Proteomes" id="UP000790580">
    <property type="component" value="Unassembled WGS sequence"/>
</dbReference>
<accession>A0ABS6JX61</accession>
<organism evidence="1 2">
    <name type="scientific">Evansella alkalicola</name>
    <dbReference type="NCBI Taxonomy" id="745819"/>
    <lineage>
        <taxon>Bacteria</taxon>
        <taxon>Bacillati</taxon>
        <taxon>Bacillota</taxon>
        <taxon>Bacilli</taxon>
        <taxon>Bacillales</taxon>
        <taxon>Bacillaceae</taxon>
        <taxon>Evansella</taxon>
    </lineage>
</organism>
<dbReference type="RefSeq" id="WP_088076832.1">
    <property type="nucleotide sequence ID" value="NZ_JAHQCR010000070.1"/>
</dbReference>
<proteinExistence type="predicted"/>
<evidence type="ECO:0000313" key="1">
    <source>
        <dbReference type="EMBL" id="MBU9723156.1"/>
    </source>
</evidence>
<gene>
    <name evidence="1" type="ORF">KS407_17190</name>
</gene>
<sequence length="153" mass="17649">MGFSVSSGWEDNGAFSHISNAITSLREVFTFKPSGSDFNVFSWENSDPSQIAIKLIDQLFFIDSYYETITFLKSNHHLLSIILSAYLEIQKRFEGSFSLKLELDSEEDMLYLLIISNNDSDTAYKNLDTLDQEWWIHNVNKSKGKMNIDLELE</sequence>
<comment type="caution">
    <text evidence="1">The sequence shown here is derived from an EMBL/GenBank/DDBJ whole genome shotgun (WGS) entry which is preliminary data.</text>
</comment>
<reference evidence="1 2" key="1">
    <citation type="submission" date="2021-06" db="EMBL/GenBank/DDBJ databases">
        <title>Bacillus sp. RD4P76, an endophyte from a halophyte.</title>
        <authorList>
            <person name="Sun J.-Q."/>
        </authorList>
    </citation>
    <scope>NUCLEOTIDE SEQUENCE [LARGE SCALE GENOMIC DNA]</scope>
    <source>
        <strain evidence="1 2">JCM 17098</strain>
    </source>
</reference>
<evidence type="ECO:0000313" key="2">
    <source>
        <dbReference type="Proteomes" id="UP000790580"/>
    </source>
</evidence>
<dbReference type="EMBL" id="JAHQCR010000070">
    <property type="protein sequence ID" value="MBU9723156.1"/>
    <property type="molecule type" value="Genomic_DNA"/>
</dbReference>
<protein>
    <submittedName>
        <fullName evidence="1">Uncharacterized protein</fullName>
    </submittedName>
</protein>